<comment type="caution">
    <text evidence="2">The sequence shown here is derived from an EMBL/GenBank/DDBJ whole genome shotgun (WGS) entry which is preliminary data.</text>
</comment>
<organism evidence="2">
    <name type="scientific">Sesamum radiatum</name>
    <name type="common">Black benniseed</name>
    <dbReference type="NCBI Taxonomy" id="300843"/>
    <lineage>
        <taxon>Eukaryota</taxon>
        <taxon>Viridiplantae</taxon>
        <taxon>Streptophyta</taxon>
        <taxon>Embryophyta</taxon>
        <taxon>Tracheophyta</taxon>
        <taxon>Spermatophyta</taxon>
        <taxon>Magnoliopsida</taxon>
        <taxon>eudicotyledons</taxon>
        <taxon>Gunneridae</taxon>
        <taxon>Pentapetalae</taxon>
        <taxon>asterids</taxon>
        <taxon>lamiids</taxon>
        <taxon>Lamiales</taxon>
        <taxon>Pedaliaceae</taxon>
        <taxon>Sesamum</taxon>
    </lineage>
</organism>
<dbReference type="Gene3D" id="3.40.50.720">
    <property type="entry name" value="NAD(P)-binding Rossmann-like Domain"/>
    <property type="match status" value="1"/>
</dbReference>
<reference evidence="2" key="2">
    <citation type="journal article" date="2024" name="Plant">
        <title>Genomic evolution and insights into agronomic trait innovations of Sesamum species.</title>
        <authorList>
            <person name="Miao H."/>
            <person name="Wang L."/>
            <person name="Qu L."/>
            <person name="Liu H."/>
            <person name="Sun Y."/>
            <person name="Le M."/>
            <person name="Wang Q."/>
            <person name="Wei S."/>
            <person name="Zheng Y."/>
            <person name="Lin W."/>
            <person name="Duan Y."/>
            <person name="Cao H."/>
            <person name="Xiong S."/>
            <person name="Wang X."/>
            <person name="Wei L."/>
            <person name="Li C."/>
            <person name="Ma Q."/>
            <person name="Ju M."/>
            <person name="Zhao R."/>
            <person name="Li G."/>
            <person name="Mu C."/>
            <person name="Tian Q."/>
            <person name="Mei H."/>
            <person name="Zhang T."/>
            <person name="Gao T."/>
            <person name="Zhang H."/>
        </authorList>
    </citation>
    <scope>NUCLEOTIDE SEQUENCE</scope>
    <source>
        <strain evidence="2">G02</strain>
    </source>
</reference>
<dbReference type="PANTHER" id="PTHR43242:SF1">
    <property type="entry name" value="NAD(P)-BINDING ROSSMANN-FOLD SUPERFAMILY PROTEIN"/>
    <property type="match status" value="1"/>
</dbReference>
<dbReference type="PANTHER" id="PTHR43242">
    <property type="entry name" value="NAD(P)-BINDING ROSSMANN-FOLD SUPERFAMILY PROTEIN"/>
    <property type="match status" value="1"/>
</dbReference>
<dbReference type="InterPro" id="IPR036291">
    <property type="entry name" value="NAD(P)-bd_dom_sf"/>
</dbReference>
<proteinExistence type="predicted"/>
<name>A0AAW2JLF4_SESRA</name>
<dbReference type="AlphaFoldDB" id="A0AAW2JLF4"/>
<dbReference type="InterPro" id="IPR029903">
    <property type="entry name" value="RmlD-like-bd"/>
</dbReference>
<protein>
    <recommendedName>
        <fullName evidence="1">RmlD-like substrate binding domain-containing protein</fullName>
    </recommendedName>
</protein>
<accession>A0AAW2JLF4</accession>
<sequence length="150" mass="16411">MQVLIIGGTGYSAQHLLQSFAEDPEPKSPLALAFTHHSSPPPQPLLNVNPQALLFNIDLRTDSGLDAISHVLSQFMTKSFYKEEDETVPVNVYGKSIVEAEHYVSANCRNFAILRSSLIYGPQTISLVPKSLPIQVDMHAAISSCIFVTS</sequence>
<feature type="domain" description="RmlD-like substrate binding" evidence="1">
    <location>
        <begin position="78"/>
        <end position="124"/>
    </location>
</feature>
<evidence type="ECO:0000313" key="2">
    <source>
        <dbReference type="EMBL" id="KAL0294445.1"/>
    </source>
</evidence>
<evidence type="ECO:0000259" key="1">
    <source>
        <dbReference type="Pfam" id="PF04321"/>
    </source>
</evidence>
<dbReference type="SUPFAM" id="SSF51735">
    <property type="entry name" value="NAD(P)-binding Rossmann-fold domains"/>
    <property type="match status" value="1"/>
</dbReference>
<reference evidence="2" key="1">
    <citation type="submission" date="2020-06" db="EMBL/GenBank/DDBJ databases">
        <authorList>
            <person name="Li T."/>
            <person name="Hu X."/>
            <person name="Zhang T."/>
            <person name="Song X."/>
            <person name="Zhang H."/>
            <person name="Dai N."/>
            <person name="Sheng W."/>
            <person name="Hou X."/>
            <person name="Wei L."/>
        </authorList>
    </citation>
    <scope>NUCLEOTIDE SEQUENCE</scope>
    <source>
        <strain evidence="2">G02</strain>
        <tissue evidence="2">Leaf</tissue>
    </source>
</reference>
<dbReference type="EMBL" id="JACGWJ010000168">
    <property type="protein sequence ID" value="KAL0294445.1"/>
    <property type="molecule type" value="Genomic_DNA"/>
</dbReference>
<dbReference type="Pfam" id="PF04321">
    <property type="entry name" value="RmlD_sub_bind"/>
    <property type="match status" value="1"/>
</dbReference>
<gene>
    <name evidence="2" type="ORF">Sradi_6887200</name>
</gene>